<dbReference type="EMBL" id="QXGF01002791">
    <property type="protein sequence ID" value="KAE8923388.1"/>
    <property type="molecule type" value="Genomic_DNA"/>
</dbReference>
<proteinExistence type="predicted"/>
<evidence type="ECO:0000313" key="4">
    <source>
        <dbReference type="EMBL" id="KAE9073705.1"/>
    </source>
</evidence>
<evidence type="ECO:0000313" key="16">
    <source>
        <dbReference type="Proteomes" id="UP000476176"/>
    </source>
</evidence>
<dbReference type="EMBL" id="QXGE01002825">
    <property type="protein sequence ID" value="KAE9278909.1"/>
    <property type="molecule type" value="Genomic_DNA"/>
</dbReference>
<dbReference type="EMBL" id="QXFX01002876">
    <property type="protein sequence ID" value="KAE9072931.1"/>
    <property type="molecule type" value="Genomic_DNA"/>
</dbReference>
<dbReference type="AlphaFoldDB" id="A0A6A3QCW3"/>
<dbReference type="EMBL" id="QXGA01002856">
    <property type="protein sequence ID" value="KAE9091027.1"/>
    <property type="molecule type" value="Genomic_DNA"/>
</dbReference>
<gene>
    <name evidence="8" type="ORF">PF001_g24955</name>
    <name evidence="7" type="ORF">PF002_g26460</name>
    <name evidence="6" type="ORF">PF004_g24620</name>
    <name evidence="5" type="ORF">PF006_g25023</name>
    <name evidence="4" type="ORF">PF007_g25701</name>
    <name evidence="9" type="ORF">PF008_g24965</name>
    <name evidence="1" type="ORF">PF009_g26363</name>
    <name evidence="3" type="ORF">PF010_g25286</name>
    <name evidence="2" type="ORF">PF011_g24446</name>
</gene>
<evidence type="ECO:0000313" key="2">
    <source>
        <dbReference type="EMBL" id="KAE8975482.1"/>
    </source>
</evidence>
<dbReference type="InterPro" id="IPR002110">
    <property type="entry name" value="Ankyrin_rpt"/>
</dbReference>
<evidence type="ECO:0000313" key="15">
    <source>
        <dbReference type="Proteomes" id="UP000460718"/>
    </source>
</evidence>
<protein>
    <submittedName>
        <fullName evidence="4">Uncharacterized protein</fullName>
    </submittedName>
</protein>
<dbReference type="Gene3D" id="1.25.40.20">
    <property type="entry name" value="Ankyrin repeat-containing domain"/>
    <property type="match status" value="1"/>
</dbReference>
<dbReference type="EMBL" id="QXFY01002753">
    <property type="protein sequence ID" value="KAE9292822.1"/>
    <property type="molecule type" value="Genomic_DNA"/>
</dbReference>
<dbReference type="InterPro" id="IPR036770">
    <property type="entry name" value="Ankyrin_rpt-contain_sf"/>
</dbReference>
<evidence type="ECO:0000313" key="9">
    <source>
        <dbReference type="EMBL" id="KAE9292822.1"/>
    </source>
</evidence>
<dbReference type="Proteomes" id="UP000488956">
    <property type="component" value="Unassembled WGS sequence"/>
</dbReference>
<accession>A0A6A3QCW3</accession>
<dbReference type="PANTHER" id="PTHR46586:SF3">
    <property type="entry name" value="ANKYRIN REPEAT-CONTAINING PROTEIN"/>
    <property type="match status" value="1"/>
</dbReference>
<evidence type="ECO:0000313" key="14">
    <source>
        <dbReference type="Proteomes" id="UP000441208"/>
    </source>
</evidence>
<dbReference type="Proteomes" id="UP000441208">
    <property type="component" value="Unassembled WGS sequence"/>
</dbReference>
<evidence type="ECO:0000313" key="11">
    <source>
        <dbReference type="Proteomes" id="UP000437068"/>
    </source>
</evidence>
<dbReference type="Pfam" id="PF12796">
    <property type="entry name" value="Ank_2"/>
    <property type="match status" value="1"/>
</dbReference>
<reference evidence="10 11" key="1">
    <citation type="submission" date="2018-08" db="EMBL/GenBank/DDBJ databases">
        <title>Genomic investigation of the strawberry pathogen Phytophthora fragariae indicates pathogenicity is determined by transcriptional variation in three key races.</title>
        <authorList>
            <person name="Adams T.M."/>
            <person name="Armitage A.D."/>
            <person name="Sobczyk M.K."/>
            <person name="Bates H.J."/>
            <person name="Dunwell J.M."/>
            <person name="Nellist C.F."/>
            <person name="Harrison R.J."/>
        </authorList>
    </citation>
    <scope>NUCLEOTIDE SEQUENCE [LARGE SCALE GENOMIC DNA]</scope>
    <source>
        <strain evidence="8 11">A4</strain>
        <strain evidence="7 12">BC-1</strain>
        <strain evidence="6 16">BC-23</strain>
        <strain evidence="5 13">NOV-5</strain>
        <strain evidence="4 14">NOV-71</strain>
        <strain evidence="9 17">NOV-77</strain>
        <strain evidence="1 10">NOV-9</strain>
        <strain evidence="3 18">ONT-3</strain>
        <strain evidence="2 15">SCRP245</strain>
    </source>
</reference>
<evidence type="ECO:0000313" key="13">
    <source>
        <dbReference type="Proteomes" id="UP000440732"/>
    </source>
</evidence>
<dbReference type="Proteomes" id="UP000476176">
    <property type="component" value="Unassembled WGS sequence"/>
</dbReference>
<evidence type="ECO:0000313" key="3">
    <source>
        <dbReference type="EMBL" id="KAE9072931.1"/>
    </source>
</evidence>
<dbReference type="EMBL" id="QXGC01002843">
    <property type="protein sequence ID" value="KAE9181209.1"/>
    <property type="molecule type" value="Genomic_DNA"/>
</dbReference>
<evidence type="ECO:0000313" key="6">
    <source>
        <dbReference type="EMBL" id="KAE9181209.1"/>
    </source>
</evidence>
<dbReference type="Proteomes" id="UP000440732">
    <property type="component" value="Unassembled WGS sequence"/>
</dbReference>
<evidence type="ECO:0000313" key="18">
    <source>
        <dbReference type="Proteomes" id="UP000488956"/>
    </source>
</evidence>
<dbReference type="Proteomes" id="UP000437068">
    <property type="component" value="Unassembled WGS sequence"/>
</dbReference>
<evidence type="ECO:0000313" key="7">
    <source>
        <dbReference type="EMBL" id="KAE9184341.1"/>
    </source>
</evidence>
<evidence type="ECO:0000313" key="17">
    <source>
        <dbReference type="Proteomes" id="UP000486351"/>
    </source>
</evidence>
<dbReference type="Proteomes" id="UP000440367">
    <property type="component" value="Unassembled WGS sequence"/>
</dbReference>
<dbReference type="Proteomes" id="UP000486351">
    <property type="component" value="Unassembled WGS sequence"/>
</dbReference>
<dbReference type="Proteomes" id="UP000429523">
    <property type="component" value="Unassembled WGS sequence"/>
</dbReference>
<dbReference type="EMBL" id="QXFZ01002795">
    <property type="protein sequence ID" value="KAE9073705.1"/>
    <property type="molecule type" value="Genomic_DNA"/>
</dbReference>
<name>A0A6A3QCW3_9STRA</name>
<organism evidence="4 14">
    <name type="scientific">Phytophthora fragariae</name>
    <dbReference type="NCBI Taxonomy" id="53985"/>
    <lineage>
        <taxon>Eukaryota</taxon>
        <taxon>Sar</taxon>
        <taxon>Stramenopiles</taxon>
        <taxon>Oomycota</taxon>
        <taxon>Peronosporomycetes</taxon>
        <taxon>Peronosporales</taxon>
        <taxon>Peronosporaceae</taxon>
        <taxon>Phytophthora</taxon>
    </lineage>
</organism>
<dbReference type="PANTHER" id="PTHR46586">
    <property type="entry name" value="ANKYRIN REPEAT-CONTAINING PROTEIN"/>
    <property type="match status" value="1"/>
</dbReference>
<evidence type="ECO:0000313" key="10">
    <source>
        <dbReference type="Proteomes" id="UP000429523"/>
    </source>
</evidence>
<dbReference type="EMBL" id="QXFW01002780">
    <property type="protein sequence ID" value="KAE8975482.1"/>
    <property type="molecule type" value="Genomic_DNA"/>
</dbReference>
<dbReference type="EMBL" id="QXGD01002773">
    <property type="protein sequence ID" value="KAE9184341.1"/>
    <property type="molecule type" value="Genomic_DNA"/>
</dbReference>
<evidence type="ECO:0000313" key="8">
    <source>
        <dbReference type="EMBL" id="KAE9278909.1"/>
    </source>
</evidence>
<sequence length="269" mass="29477">MAVPVLASVAVVSRQYEAIGALEHIVCSISDYIDYSQCWTMARAAAGGHVALLRRLHAALGADANSNDGFSTHDVERAMELSAQSGHLEVVQFLQINYPQRGKTWSLELAASNGQLAVLQWLHEHGGDKDRLTMSAFDDAAENGHLDVVKWLHDNRSEGCTTRAMDCAARSGRLDIVQWLHEHRQEGCTTQAMDWAAQAGHLDMVQWLHLNRGEGCSSVAIAANGHLHLVRWLHEHCNMACSCNAHVVAAERGHHHVLESGIDSSLLFG</sequence>
<dbReference type="Proteomes" id="UP000460718">
    <property type="component" value="Unassembled WGS sequence"/>
</dbReference>
<evidence type="ECO:0000313" key="12">
    <source>
        <dbReference type="Proteomes" id="UP000440367"/>
    </source>
</evidence>
<dbReference type="InterPro" id="IPR052050">
    <property type="entry name" value="SecEffector_AnkRepeat"/>
</dbReference>
<evidence type="ECO:0000313" key="1">
    <source>
        <dbReference type="EMBL" id="KAE8923388.1"/>
    </source>
</evidence>
<comment type="caution">
    <text evidence="4">The sequence shown here is derived from an EMBL/GenBank/DDBJ whole genome shotgun (WGS) entry which is preliminary data.</text>
</comment>
<dbReference type="SUPFAM" id="SSF48403">
    <property type="entry name" value="Ankyrin repeat"/>
    <property type="match status" value="1"/>
</dbReference>
<evidence type="ECO:0000313" key="5">
    <source>
        <dbReference type="EMBL" id="KAE9091027.1"/>
    </source>
</evidence>